<dbReference type="EMBL" id="LAZR01061269">
    <property type="protein sequence ID" value="KKK63919.1"/>
    <property type="molecule type" value="Genomic_DNA"/>
</dbReference>
<dbReference type="AlphaFoldDB" id="A0A0F8ZBT3"/>
<feature type="non-terminal residue" evidence="1">
    <location>
        <position position="1"/>
    </location>
</feature>
<sequence length="182" mass="20411">WIQQKILGAVKRSSPMIRLPNSVWEAWQKIRAAERILQASATTRETYTDYDIGELTGMSVRSIERFREKVHLAKVVPIAAVAPDDDHEWDFLAAGPDDQYNVELIEMRSVIAAILGHVSPEDRRLICLKYGYVEGVLNERIDPNHALREILRQLACSAILHRDMASAAELMDSAQAPGPLPA</sequence>
<accession>A0A0F8ZBT3</accession>
<proteinExistence type="predicted"/>
<evidence type="ECO:0000313" key="1">
    <source>
        <dbReference type="EMBL" id="KKK63919.1"/>
    </source>
</evidence>
<gene>
    <name evidence="1" type="ORF">LCGC14_2989430</name>
</gene>
<comment type="caution">
    <text evidence="1">The sequence shown here is derived from an EMBL/GenBank/DDBJ whole genome shotgun (WGS) entry which is preliminary data.</text>
</comment>
<protein>
    <submittedName>
        <fullName evidence="1">Uncharacterized protein</fullName>
    </submittedName>
</protein>
<dbReference type="Gene3D" id="1.20.140.160">
    <property type="match status" value="1"/>
</dbReference>
<name>A0A0F8ZBT3_9ZZZZ</name>
<reference evidence="1" key="1">
    <citation type="journal article" date="2015" name="Nature">
        <title>Complex archaea that bridge the gap between prokaryotes and eukaryotes.</title>
        <authorList>
            <person name="Spang A."/>
            <person name="Saw J.H."/>
            <person name="Jorgensen S.L."/>
            <person name="Zaremba-Niedzwiedzka K."/>
            <person name="Martijn J."/>
            <person name="Lind A.E."/>
            <person name="van Eijk R."/>
            <person name="Schleper C."/>
            <person name="Guy L."/>
            <person name="Ettema T.J."/>
        </authorList>
    </citation>
    <scope>NUCLEOTIDE SEQUENCE</scope>
</reference>
<organism evidence="1">
    <name type="scientific">marine sediment metagenome</name>
    <dbReference type="NCBI Taxonomy" id="412755"/>
    <lineage>
        <taxon>unclassified sequences</taxon>
        <taxon>metagenomes</taxon>
        <taxon>ecological metagenomes</taxon>
    </lineage>
</organism>